<proteinExistence type="predicted"/>
<evidence type="ECO:0000313" key="2">
    <source>
        <dbReference type="Proteomes" id="UP000523161"/>
    </source>
</evidence>
<dbReference type="AlphaFoldDB" id="A0A7Y5EIP1"/>
<gene>
    <name evidence="1" type="ORF">HRH59_08130</name>
</gene>
<reference evidence="1 2" key="1">
    <citation type="submission" date="2020-06" db="EMBL/GenBank/DDBJ databases">
        <title>Rheinheimera sp. nov., a marine bacterium isolated from coastal.</title>
        <authorList>
            <person name="Yu Q."/>
            <person name="Qi Y."/>
            <person name="Pu J."/>
        </authorList>
    </citation>
    <scope>NUCLEOTIDE SEQUENCE [LARGE SCALE GENOMIC DNA]</scope>
    <source>
        <strain evidence="1 2">YQF-2</strain>
    </source>
</reference>
<dbReference type="Proteomes" id="UP000523161">
    <property type="component" value="Unassembled WGS sequence"/>
</dbReference>
<dbReference type="InterPro" id="IPR021352">
    <property type="entry name" value="DUF2971"/>
</dbReference>
<dbReference type="RefSeq" id="WP_173500782.1">
    <property type="nucleotide sequence ID" value="NZ_JABSOD010000006.1"/>
</dbReference>
<comment type="caution">
    <text evidence="1">The sequence shown here is derived from an EMBL/GenBank/DDBJ whole genome shotgun (WGS) entry which is preliminary data.</text>
</comment>
<keyword evidence="2" id="KW-1185">Reference proteome</keyword>
<protein>
    <submittedName>
        <fullName evidence="1">DUF2971 domain-containing protein</fullName>
    </submittedName>
</protein>
<sequence length="329" mass="38529">MLNKLYKYTALRLEFFDNLMIRASQKYALNDPFELMPTQSHKNKNFSDDSYFDYAVASLSETNNNLLMWSHYADQHQGIVIEFYPNKPLFDSYKSFAKTKYDSNVEGEVIDEEETEKRKIINAGVVQRVRYSSMRPKLNKYETLLEHFLVKSEEWIYEKEHRVILPLVAADKVIVHEKHLAEIEELSYSEEVLEKTYLGKNMFMVNFKGPLLDEYRALYSYNSDYLPDEIMEGAFVESIIYSYLQKISKDSSTVFLYKVPPDAIKAIYIGCRVAESERQMVLDKIKSKKDLSHISVFQAETSSNRFELKFKKVAKNLIGTKKSFNNKRG</sequence>
<dbReference type="EMBL" id="JABSOD010000006">
    <property type="protein sequence ID" value="NRQ42541.1"/>
    <property type="molecule type" value="Genomic_DNA"/>
</dbReference>
<dbReference type="Pfam" id="PF11185">
    <property type="entry name" value="DUF2971"/>
    <property type="match status" value="1"/>
</dbReference>
<organism evidence="1 2">
    <name type="scientific">Rheinheimera lutimaris</name>
    <dbReference type="NCBI Taxonomy" id="2740584"/>
    <lineage>
        <taxon>Bacteria</taxon>
        <taxon>Pseudomonadati</taxon>
        <taxon>Pseudomonadota</taxon>
        <taxon>Gammaproteobacteria</taxon>
        <taxon>Chromatiales</taxon>
        <taxon>Chromatiaceae</taxon>
        <taxon>Rheinheimera</taxon>
    </lineage>
</organism>
<evidence type="ECO:0000313" key="1">
    <source>
        <dbReference type="EMBL" id="NRQ42541.1"/>
    </source>
</evidence>
<accession>A0A7Y5EIP1</accession>
<name>A0A7Y5EIP1_9GAMM</name>